<feature type="transmembrane region" description="Helical" evidence="1">
    <location>
        <begin position="12"/>
        <end position="32"/>
    </location>
</feature>
<accession>A0AB37E745</accession>
<gene>
    <name evidence="2" type="ORF">GYM46_08435</name>
</gene>
<keyword evidence="1" id="KW-0472">Membrane</keyword>
<keyword evidence="1" id="KW-0812">Transmembrane</keyword>
<sequence>MSRQTNRVLVRLSALKVIGLMGVAWVGIGWLWSQPFTVSDSIEEFLTSGSKLARGWPFAAIASLGSGPIDVMCSI</sequence>
<keyword evidence="1" id="KW-1133">Transmembrane helix</keyword>
<dbReference type="KEGG" id="bmed:GYM46_08435"/>
<reference evidence="2 3" key="1">
    <citation type="submission" date="2020-01" db="EMBL/GenBank/DDBJ databases">
        <authorList>
            <person name="Wang S."/>
        </authorList>
    </citation>
    <scope>NUCLEOTIDE SEQUENCE [LARGE SCALE GENOMIC DNA]</scope>
    <source>
        <strain evidence="2 3">D151-2-6</strain>
    </source>
</reference>
<protein>
    <submittedName>
        <fullName evidence="2">Uncharacterized protein</fullName>
    </submittedName>
</protein>
<dbReference type="AlphaFoldDB" id="A0AB37E745"/>
<evidence type="ECO:0000313" key="2">
    <source>
        <dbReference type="EMBL" id="QIH72977.1"/>
    </source>
</evidence>
<evidence type="ECO:0000313" key="3">
    <source>
        <dbReference type="Proteomes" id="UP000501325"/>
    </source>
</evidence>
<proteinExistence type="predicted"/>
<dbReference type="RefSeq" id="WP_156796486.1">
    <property type="nucleotide sequence ID" value="NZ_CP048751.1"/>
</dbReference>
<organism evidence="2 3">
    <name type="scientific">Brevundimonas mediterranea</name>
    <dbReference type="NCBI Taxonomy" id="74329"/>
    <lineage>
        <taxon>Bacteria</taxon>
        <taxon>Pseudomonadati</taxon>
        <taxon>Pseudomonadota</taxon>
        <taxon>Alphaproteobacteria</taxon>
        <taxon>Caulobacterales</taxon>
        <taxon>Caulobacteraceae</taxon>
        <taxon>Brevundimonas</taxon>
    </lineage>
</organism>
<dbReference type="EMBL" id="CP048751">
    <property type="protein sequence ID" value="QIH72977.1"/>
    <property type="molecule type" value="Genomic_DNA"/>
</dbReference>
<evidence type="ECO:0000256" key="1">
    <source>
        <dbReference type="SAM" id="Phobius"/>
    </source>
</evidence>
<name>A0AB37E745_9CAUL</name>
<dbReference type="Proteomes" id="UP000501325">
    <property type="component" value="Chromosome"/>
</dbReference>